<evidence type="ECO:0000256" key="2">
    <source>
        <dbReference type="ARBA" id="ARBA00010617"/>
    </source>
</evidence>
<organism evidence="10 11">
    <name type="scientific">Xylaria bambusicola</name>
    <dbReference type="NCBI Taxonomy" id="326684"/>
    <lineage>
        <taxon>Eukaryota</taxon>
        <taxon>Fungi</taxon>
        <taxon>Dikarya</taxon>
        <taxon>Ascomycota</taxon>
        <taxon>Pezizomycotina</taxon>
        <taxon>Sordariomycetes</taxon>
        <taxon>Xylariomycetidae</taxon>
        <taxon>Xylariales</taxon>
        <taxon>Xylariaceae</taxon>
        <taxon>Xylaria</taxon>
    </lineage>
</organism>
<evidence type="ECO:0000256" key="4">
    <source>
        <dbReference type="ARBA" id="ARBA00022723"/>
    </source>
</evidence>
<proteinExistence type="inferred from homology"/>
<evidence type="ECO:0008006" key="12">
    <source>
        <dbReference type="Google" id="ProtNLM"/>
    </source>
</evidence>
<evidence type="ECO:0000256" key="1">
    <source>
        <dbReference type="ARBA" id="ARBA00001971"/>
    </source>
</evidence>
<evidence type="ECO:0000256" key="3">
    <source>
        <dbReference type="ARBA" id="ARBA00022617"/>
    </source>
</evidence>
<keyword evidence="5" id="KW-0560">Oxidoreductase</keyword>
<keyword evidence="7" id="KW-0503">Monooxygenase</keyword>
<feature type="binding site" description="axial binding residue" evidence="8">
    <location>
        <position position="467"/>
    </location>
    <ligand>
        <name>heme</name>
        <dbReference type="ChEBI" id="CHEBI:30413"/>
    </ligand>
    <ligandPart>
        <name>Fe</name>
        <dbReference type="ChEBI" id="CHEBI:18248"/>
    </ligandPart>
</feature>
<comment type="cofactor">
    <cofactor evidence="1 8">
        <name>heme</name>
        <dbReference type="ChEBI" id="CHEBI:30413"/>
    </cofactor>
</comment>
<dbReference type="GO" id="GO:0020037">
    <property type="term" value="F:heme binding"/>
    <property type="evidence" value="ECO:0007669"/>
    <property type="project" value="InterPro"/>
</dbReference>
<keyword evidence="11" id="KW-1185">Reference proteome</keyword>
<comment type="similarity">
    <text evidence="2">Belongs to the cytochrome P450 family.</text>
</comment>
<keyword evidence="9" id="KW-0812">Transmembrane</keyword>
<name>A0AAN7U4J3_9PEZI</name>
<dbReference type="GO" id="GO:0016705">
    <property type="term" value="F:oxidoreductase activity, acting on paired donors, with incorporation or reduction of molecular oxygen"/>
    <property type="evidence" value="ECO:0007669"/>
    <property type="project" value="InterPro"/>
</dbReference>
<dbReference type="GO" id="GO:0004497">
    <property type="term" value="F:monooxygenase activity"/>
    <property type="evidence" value="ECO:0007669"/>
    <property type="project" value="UniProtKB-KW"/>
</dbReference>
<dbReference type="GO" id="GO:0005506">
    <property type="term" value="F:iron ion binding"/>
    <property type="evidence" value="ECO:0007669"/>
    <property type="project" value="InterPro"/>
</dbReference>
<dbReference type="InterPro" id="IPR001128">
    <property type="entry name" value="Cyt_P450"/>
</dbReference>
<evidence type="ECO:0000256" key="9">
    <source>
        <dbReference type="SAM" id="Phobius"/>
    </source>
</evidence>
<evidence type="ECO:0000256" key="7">
    <source>
        <dbReference type="ARBA" id="ARBA00023033"/>
    </source>
</evidence>
<dbReference type="SUPFAM" id="SSF48264">
    <property type="entry name" value="Cytochrome P450"/>
    <property type="match status" value="1"/>
</dbReference>
<dbReference type="PANTHER" id="PTHR24305">
    <property type="entry name" value="CYTOCHROME P450"/>
    <property type="match status" value="1"/>
</dbReference>
<keyword evidence="9" id="KW-1133">Transmembrane helix</keyword>
<comment type="caution">
    <text evidence="10">The sequence shown here is derived from an EMBL/GenBank/DDBJ whole genome shotgun (WGS) entry which is preliminary data.</text>
</comment>
<accession>A0AAN7U4J3</accession>
<keyword evidence="6 8" id="KW-0408">Iron</keyword>
<evidence type="ECO:0000313" key="10">
    <source>
        <dbReference type="EMBL" id="KAK5625440.1"/>
    </source>
</evidence>
<dbReference type="PRINTS" id="PR00385">
    <property type="entry name" value="P450"/>
</dbReference>
<dbReference type="AlphaFoldDB" id="A0AAN7U4J3"/>
<reference evidence="10 11" key="1">
    <citation type="submission" date="2023-10" db="EMBL/GenBank/DDBJ databases">
        <title>Draft genome sequence of Xylaria bambusicola isolate GMP-LS, the root and basal stem rot pathogen of sugarcane in Indonesia.</title>
        <authorList>
            <person name="Selvaraj P."/>
            <person name="Muralishankar V."/>
            <person name="Muruganantham S."/>
            <person name="Sp S."/>
            <person name="Haryani S."/>
            <person name="Lau K.J.X."/>
            <person name="Naqvi N.I."/>
        </authorList>
    </citation>
    <scope>NUCLEOTIDE SEQUENCE [LARGE SCALE GENOMIC DNA]</scope>
    <source>
        <strain evidence="10">GMP-LS</strain>
    </source>
</reference>
<dbReference type="PANTHER" id="PTHR24305:SF237">
    <property type="entry name" value="CYTOCHROME P450 MONOOXYGENASE ATNE-RELATED"/>
    <property type="match status" value="1"/>
</dbReference>
<dbReference type="InterPro" id="IPR002401">
    <property type="entry name" value="Cyt_P450_E_grp-I"/>
</dbReference>
<evidence type="ECO:0000256" key="5">
    <source>
        <dbReference type="ARBA" id="ARBA00023002"/>
    </source>
</evidence>
<evidence type="ECO:0000256" key="6">
    <source>
        <dbReference type="ARBA" id="ARBA00023004"/>
    </source>
</evidence>
<dbReference type="PRINTS" id="PR00463">
    <property type="entry name" value="EP450I"/>
</dbReference>
<protein>
    <recommendedName>
        <fullName evidence="12">Benzoate 4-monooxygenase cytochrome P450</fullName>
    </recommendedName>
</protein>
<dbReference type="CDD" id="cd11061">
    <property type="entry name" value="CYP67-like"/>
    <property type="match status" value="1"/>
</dbReference>
<keyword evidence="4 8" id="KW-0479">Metal-binding</keyword>
<evidence type="ECO:0000313" key="11">
    <source>
        <dbReference type="Proteomes" id="UP001305414"/>
    </source>
</evidence>
<evidence type="ECO:0000256" key="8">
    <source>
        <dbReference type="PIRSR" id="PIRSR602401-1"/>
    </source>
</evidence>
<dbReference type="Gene3D" id="1.10.630.10">
    <property type="entry name" value="Cytochrome P450"/>
    <property type="match status" value="1"/>
</dbReference>
<dbReference type="InterPro" id="IPR050121">
    <property type="entry name" value="Cytochrome_P450_monoxygenase"/>
</dbReference>
<feature type="transmembrane region" description="Helical" evidence="9">
    <location>
        <begin position="6"/>
        <end position="27"/>
    </location>
</feature>
<keyword evidence="9" id="KW-0472">Membrane</keyword>
<sequence length="539" mass="61180">MLGFSFTSGLVALFLLPPLAIFLKGLYNLFLHPLANKVPGPFWARFSGLPSWYYAYRGDRHIWLQGQFKTYGYRVRIEPNTVVFCDPQAYAAIYSMKANVRRGLFYEAYKRHANDTTTLTCIDVAAHARKRRYLNLCFTERSILAASRFVIDHVDRWIDIIASEEIQDADGWLHVINFSDRVDALIFDIMADLGFGKSFGIKEPGDNPFKNIPHNISVYMKFYYLMSRVPFLGLLLWFKPHGLDRLLDLIAPPAARQYNRFVHDSVTSRIALHREQEHNPEEERRQDMFYFLAEARDPKTGTIVYDENDLRAESNLLLIAGSDTTAISLSGIFFYLTGNPLKLNKLVEEIRTTFQSLDDIVYGQRLRSCTYLRACIDEGLRLAPSGPCELPREVLSGGIEIKGQFYPAGTIVGTAPWTNSRNAEAYGDPDVFRPERWIVDESAGVTKESVARARAAFHPFLSGPGNCIGKNLAMAEILITVARTLYQLDVRRAPESTLGGGSPELGWGKTDPNQFQLVDAYISLRKGPEVQFRRRRFDA</sequence>
<dbReference type="Pfam" id="PF00067">
    <property type="entry name" value="p450"/>
    <property type="match status" value="1"/>
</dbReference>
<dbReference type="Proteomes" id="UP001305414">
    <property type="component" value="Unassembled WGS sequence"/>
</dbReference>
<gene>
    <name evidence="10" type="ORF">RRF57_001156</name>
</gene>
<dbReference type="EMBL" id="JAWHQM010000002">
    <property type="protein sequence ID" value="KAK5625440.1"/>
    <property type="molecule type" value="Genomic_DNA"/>
</dbReference>
<keyword evidence="3 8" id="KW-0349">Heme</keyword>
<dbReference type="InterPro" id="IPR036396">
    <property type="entry name" value="Cyt_P450_sf"/>
</dbReference>